<proteinExistence type="predicted"/>
<feature type="transmembrane region" description="Helical" evidence="1">
    <location>
        <begin position="65"/>
        <end position="86"/>
    </location>
</feature>
<feature type="transmembrane region" description="Helical" evidence="1">
    <location>
        <begin position="201"/>
        <end position="219"/>
    </location>
</feature>
<dbReference type="Proteomes" id="UP000001401">
    <property type="component" value="Chromosome"/>
</dbReference>
<dbReference type="OrthoDB" id="2839959at2"/>
<dbReference type="RefSeq" id="WP_013488294.1">
    <property type="nucleotide sequence ID" value="NC_014829.1"/>
</dbReference>
<evidence type="ECO:0000256" key="1">
    <source>
        <dbReference type="SAM" id="Phobius"/>
    </source>
</evidence>
<dbReference type="EMBL" id="CP002394">
    <property type="protein sequence ID" value="ADU29957.1"/>
    <property type="molecule type" value="Genomic_DNA"/>
</dbReference>
<dbReference type="KEGG" id="bco:Bcell_1694"/>
<feature type="transmembrane region" description="Helical" evidence="1">
    <location>
        <begin position="38"/>
        <end position="59"/>
    </location>
</feature>
<feature type="transmembrane region" description="Helical" evidence="1">
    <location>
        <begin position="231"/>
        <end position="252"/>
    </location>
</feature>
<keyword evidence="3" id="KW-1185">Reference proteome</keyword>
<protein>
    <submittedName>
        <fullName evidence="2">Uncharacterized protein</fullName>
    </submittedName>
</protein>
<dbReference type="STRING" id="649639.Bcell_1694"/>
<feature type="transmembrane region" description="Helical" evidence="1">
    <location>
        <begin position="145"/>
        <end position="163"/>
    </location>
</feature>
<sequence>MGVATIIFPSIFPLFVLLILICTSLVYWTKGRRIGFQLLYLTFLSICISYIILLNIPLFYTHQAYVPFTDPIVQTVVTIFLFFIPLCQSKKQITICLLLPIFFCIYSIVILQAPPISVVSGIIIGGFLVYTFYRTLDWIEGMPERLLLLFSIIFPLFLAIIIFPNIEHLFYPGILLGSAIGITVETLKVKVNNIPRSTTRMLFSVSLGTIGLIILYLMYMYTSSFIPMQEWISGLVIGIWVTLIVPYILSFLKNL</sequence>
<dbReference type="HOGENOM" id="CLU_1036888_0_0_9"/>
<accession>E6TXN1</accession>
<feature type="transmembrane region" description="Helical" evidence="1">
    <location>
        <begin position="6"/>
        <end position="26"/>
    </location>
</feature>
<feature type="transmembrane region" description="Helical" evidence="1">
    <location>
        <begin position="116"/>
        <end position="133"/>
    </location>
</feature>
<keyword evidence="1" id="KW-0472">Membrane</keyword>
<organism evidence="2 3">
    <name type="scientific">Evansella cellulosilytica (strain ATCC 21833 / DSM 2522 / FERM P-1141 / JCM 9156 / N-4)</name>
    <name type="common">Bacillus cellulosilyticus</name>
    <dbReference type="NCBI Taxonomy" id="649639"/>
    <lineage>
        <taxon>Bacteria</taxon>
        <taxon>Bacillati</taxon>
        <taxon>Bacillota</taxon>
        <taxon>Bacilli</taxon>
        <taxon>Bacillales</taxon>
        <taxon>Bacillaceae</taxon>
        <taxon>Evansella</taxon>
    </lineage>
</organism>
<gene>
    <name evidence="2" type="ordered locus">Bcell_1694</name>
</gene>
<evidence type="ECO:0000313" key="2">
    <source>
        <dbReference type="EMBL" id="ADU29957.1"/>
    </source>
</evidence>
<evidence type="ECO:0000313" key="3">
    <source>
        <dbReference type="Proteomes" id="UP000001401"/>
    </source>
</evidence>
<feature type="transmembrane region" description="Helical" evidence="1">
    <location>
        <begin position="93"/>
        <end position="110"/>
    </location>
</feature>
<reference evidence="2" key="1">
    <citation type="submission" date="2010-12" db="EMBL/GenBank/DDBJ databases">
        <title>Complete sequence of Bacillus cellulosilyticus DSM 2522.</title>
        <authorList>
            <consortium name="US DOE Joint Genome Institute"/>
            <person name="Lucas S."/>
            <person name="Copeland A."/>
            <person name="Lapidus A."/>
            <person name="Cheng J.-F."/>
            <person name="Bruce D."/>
            <person name="Goodwin L."/>
            <person name="Pitluck S."/>
            <person name="Chertkov O."/>
            <person name="Detter J.C."/>
            <person name="Han C."/>
            <person name="Tapia R."/>
            <person name="Land M."/>
            <person name="Hauser L."/>
            <person name="Jeffries C."/>
            <person name="Kyrpides N."/>
            <person name="Ivanova N."/>
            <person name="Mikhailova N."/>
            <person name="Brumm P."/>
            <person name="Mead D."/>
            <person name="Woyke T."/>
        </authorList>
    </citation>
    <scope>NUCLEOTIDE SEQUENCE [LARGE SCALE GENOMIC DNA]</scope>
    <source>
        <strain evidence="2">DSM 2522</strain>
    </source>
</reference>
<keyword evidence="1" id="KW-0812">Transmembrane</keyword>
<dbReference type="AlphaFoldDB" id="E6TXN1"/>
<keyword evidence="1" id="KW-1133">Transmembrane helix</keyword>
<name>E6TXN1_EVAC2</name>
<feature type="transmembrane region" description="Helical" evidence="1">
    <location>
        <begin position="169"/>
        <end position="189"/>
    </location>
</feature>